<keyword evidence="3" id="KW-1185">Reference proteome</keyword>
<name>A0AAW0DWQ0_9AGAR</name>
<dbReference type="Proteomes" id="UP001362999">
    <property type="component" value="Unassembled WGS sequence"/>
</dbReference>
<accession>A0AAW0DWQ0</accession>
<feature type="compositionally biased region" description="Basic and acidic residues" evidence="1">
    <location>
        <begin position="1"/>
        <end position="17"/>
    </location>
</feature>
<sequence>MVDLADAKADRARRERSGIPALDRALEEEEDDEYTDDDDWDFTESTNGEDRNSAQGTSLFARGVVDRYRLAVFRKTSTPGRAASHAEPGMSVGGENGAPRARRSGVGERVRGYRSGSI</sequence>
<evidence type="ECO:0000256" key="1">
    <source>
        <dbReference type="SAM" id="MobiDB-lite"/>
    </source>
</evidence>
<proteinExistence type="predicted"/>
<dbReference type="EMBL" id="JAWWNJ010000005">
    <property type="protein sequence ID" value="KAK7056000.1"/>
    <property type="molecule type" value="Genomic_DNA"/>
</dbReference>
<gene>
    <name evidence="2" type="ORF">R3P38DRAFT_1374128</name>
</gene>
<comment type="caution">
    <text evidence="2">The sequence shown here is derived from an EMBL/GenBank/DDBJ whole genome shotgun (WGS) entry which is preliminary data.</text>
</comment>
<feature type="region of interest" description="Disordered" evidence="1">
    <location>
        <begin position="77"/>
        <end position="118"/>
    </location>
</feature>
<feature type="region of interest" description="Disordered" evidence="1">
    <location>
        <begin position="1"/>
        <end position="58"/>
    </location>
</feature>
<feature type="compositionally biased region" description="Acidic residues" evidence="1">
    <location>
        <begin position="26"/>
        <end position="42"/>
    </location>
</feature>
<evidence type="ECO:0000313" key="3">
    <source>
        <dbReference type="Proteomes" id="UP001362999"/>
    </source>
</evidence>
<protein>
    <submittedName>
        <fullName evidence="2">Uncharacterized protein</fullName>
    </submittedName>
</protein>
<evidence type="ECO:0000313" key="2">
    <source>
        <dbReference type="EMBL" id="KAK7056000.1"/>
    </source>
</evidence>
<organism evidence="2 3">
    <name type="scientific">Favolaschia claudopus</name>
    <dbReference type="NCBI Taxonomy" id="2862362"/>
    <lineage>
        <taxon>Eukaryota</taxon>
        <taxon>Fungi</taxon>
        <taxon>Dikarya</taxon>
        <taxon>Basidiomycota</taxon>
        <taxon>Agaricomycotina</taxon>
        <taxon>Agaricomycetes</taxon>
        <taxon>Agaricomycetidae</taxon>
        <taxon>Agaricales</taxon>
        <taxon>Marasmiineae</taxon>
        <taxon>Mycenaceae</taxon>
        <taxon>Favolaschia</taxon>
    </lineage>
</organism>
<reference evidence="2 3" key="1">
    <citation type="journal article" date="2024" name="J Genomics">
        <title>Draft genome sequencing and assembly of Favolaschia claudopus CIRM-BRFM 2984 isolated from oak limbs.</title>
        <authorList>
            <person name="Navarro D."/>
            <person name="Drula E."/>
            <person name="Chaduli D."/>
            <person name="Cazenave R."/>
            <person name="Ahrendt S."/>
            <person name="Wang J."/>
            <person name="Lipzen A."/>
            <person name="Daum C."/>
            <person name="Barry K."/>
            <person name="Grigoriev I.V."/>
            <person name="Favel A."/>
            <person name="Rosso M.N."/>
            <person name="Martin F."/>
        </authorList>
    </citation>
    <scope>NUCLEOTIDE SEQUENCE [LARGE SCALE GENOMIC DNA]</scope>
    <source>
        <strain evidence="2 3">CIRM-BRFM 2984</strain>
    </source>
</reference>
<dbReference type="AlphaFoldDB" id="A0AAW0DWQ0"/>